<dbReference type="InterPro" id="IPR046346">
    <property type="entry name" value="Aminoacid_DH-like_N_sf"/>
</dbReference>
<dbReference type="Gene3D" id="3.40.50.720">
    <property type="entry name" value="NAD(P)-binding Rossmann-like Domain"/>
    <property type="match status" value="1"/>
</dbReference>
<dbReference type="PANTHER" id="PTHR42722:SF1">
    <property type="entry name" value="VALINE DEHYDROGENASE"/>
    <property type="match status" value="1"/>
</dbReference>
<dbReference type="GO" id="GO:0006520">
    <property type="term" value="P:amino acid metabolic process"/>
    <property type="evidence" value="ECO:0007669"/>
    <property type="project" value="InterPro"/>
</dbReference>
<dbReference type="AlphaFoldDB" id="A0A5E4ZEK7"/>
<accession>A0A5E4ZEK7</accession>
<dbReference type="CDD" id="cd01075">
    <property type="entry name" value="NAD_bind_Leu_Phe_Val_DH"/>
    <property type="match status" value="1"/>
</dbReference>
<dbReference type="Proteomes" id="UP000414233">
    <property type="component" value="Unassembled WGS sequence"/>
</dbReference>
<dbReference type="Pfam" id="PF00208">
    <property type="entry name" value="ELFV_dehydrog"/>
    <property type="match status" value="1"/>
</dbReference>
<dbReference type="InterPro" id="IPR006095">
    <property type="entry name" value="Glu/Leu/Phe/Val/Trp_DH"/>
</dbReference>
<sequence length="373" mass="39283">MNYDAAKHVLTEYPQAAELPAAKLFGVGGERDHETIALHTDPDTGLKAIVAIHSRARGPAFGGCRYWHYVSDAAALQDALRLSQGMSLKNALADLPFGGGKSVILRPHTVPQGAPREALFAAFGKFIESLNGAYLTAEDVGTTVTDMAVVRRHTRFVSGLPREGEFGGDPSPKTALGVFSAIEVSARKLLGRASLEGLRVGVQGLGSVGWALSQLLADAGAVLTVADLRAERVAEARERFGATVACVDDILRASVDVIAPCALGGALDAASVDAMAATIVAGAANNQLQHAGIGDRLHARGIYYAPDFLINAGGIVSVAREWLGEGDETNVTREVLRIGDRMAELIERTRANGTTPAFEAESWARAKLVRPQA</sequence>
<dbReference type="SUPFAM" id="SSF51735">
    <property type="entry name" value="NAD(P)-binding Rossmann-fold domains"/>
    <property type="match status" value="1"/>
</dbReference>
<keyword evidence="9" id="KW-1185">Reference proteome</keyword>
<reference evidence="8 9" key="1">
    <citation type="submission" date="2019-08" db="EMBL/GenBank/DDBJ databases">
        <authorList>
            <person name="Peeters C."/>
        </authorList>
    </citation>
    <scope>NUCLEOTIDE SEQUENCE [LARGE SCALE GENOMIC DNA]</scope>
    <source>
        <strain evidence="8 9">LMG 30175</strain>
    </source>
</reference>
<dbReference type="InterPro" id="IPR016211">
    <property type="entry name" value="Glu/Phe/Leu/Val/Trp_DH_bac/arc"/>
</dbReference>
<keyword evidence="5" id="KW-0547">Nucleotide-binding</keyword>
<dbReference type="InterPro" id="IPR036291">
    <property type="entry name" value="NAD(P)-bd_dom_sf"/>
</dbReference>
<protein>
    <submittedName>
        <fullName evidence="8">Glu/Leu/Phe/Val dehydrogenase</fullName>
    </submittedName>
</protein>
<dbReference type="PIRSF" id="PIRSF000188">
    <property type="entry name" value="Phe_leu_dh"/>
    <property type="match status" value="1"/>
</dbReference>
<dbReference type="PRINTS" id="PR00082">
    <property type="entry name" value="GLFDHDRGNASE"/>
</dbReference>
<evidence type="ECO:0000259" key="7">
    <source>
        <dbReference type="SMART" id="SM00839"/>
    </source>
</evidence>
<dbReference type="PANTHER" id="PTHR42722">
    <property type="entry name" value="LEUCINE DEHYDROGENASE"/>
    <property type="match status" value="1"/>
</dbReference>
<feature type="binding site" evidence="5">
    <location>
        <begin position="204"/>
        <end position="209"/>
    </location>
    <ligand>
        <name>NAD(+)</name>
        <dbReference type="ChEBI" id="CHEBI:57540"/>
    </ligand>
</feature>
<dbReference type="OrthoDB" id="9803297at2"/>
<evidence type="ECO:0000256" key="1">
    <source>
        <dbReference type="ARBA" id="ARBA00006382"/>
    </source>
</evidence>
<dbReference type="GO" id="GO:0000166">
    <property type="term" value="F:nucleotide binding"/>
    <property type="evidence" value="ECO:0007669"/>
    <property type="project" value="UniProtKB-KW"/>
</dbReference>
<dbReference type="SMART" id="SM00839">
    <property type="entry name" value="ELFV_dehydrog"/>
    <property type="match status" value="1"/>
</dbReference>
<keyword evidence="2 6" id="KW-0560">Oxidoreductase</keyword>
<comment type="similarity">
    <text evidence="1 6">Belongs to the Glu/Leu/Phe/Val dehydrogenases family.</text>
</comment>
<feature type="active site" description="Proton donor/acceptor" evidence="4">
    <location>
        <position position="101"/>
    </location>
</feature>
<proteinExistence type="inferred from homology"/>
<dbReference type="InterPro" id="IPR006096">
    <property type="entry name" value="Glu/Leu/Phe/Val/Trp_DH_C"/>
</dbReference>
<dbReference type="GO" id="GO:0016639">
    <property type="term" value="F:oxidoreductase activity, acting on the CH-NH2 group of donors, NAD or NADP as acceptor"/>
    <property type="evidence" value="ECO:0007669"/>
    <property type="project" value="InterPro"/>
</dbReference>
<evidence type="ECO:0000313" key="8">
    <source>
        <dbReference type="EMBL" id="VVE59504.1"/>
    </source>
</evidence>
<evidence type="ECO:0000256" key="3">
    <source>
        <dbReference type="ARBA" id="ARBA00023027"/>
    </source>
</evidence>
<dbReference type="SUPFAM" id="SSF53223">
    <property type="entry name" value="Aminoacid dehydrogenase-like, N-terminal domain"/>
    <property type="match status" value="1"/>
</dbReference>
<organism evidence="8 9">
    <name type="scientific">Pandoraea terrae</name>
    <dbReference type="NCBI Taxonomy" id="1537710"/>
    <lineage>
        <taxon>Bacteria</taxon>
        <taxon>Pseudomonadati</taxon>
        <taxon>Pseudomonadota</taxon>
        <taxon>Betaproteobacteria</taxon>
        <taxon>Burkholderiales</taxon>
        <taxon>Burkholderiaceae</taxon>
        <taxon>Pandoraea</taxon>
    </lineage>
</organism>
<evidence type="ECO:0000256" key="6">
    <source>
        <dbReference type="RuleBase" id="RU004417"/>
    </source>
</evidence>
<dbReference type="InterPro" id="IPR006097">
    <property type="entry name" value="Glu/Leu/Phe/Val/Trp_DH_dimer"/>
</dbReference>
<dbReference type="Pfam" id="PF02812">
    <property type="entry name" value="ELFV_dehydrog_N"/>
    <property type="match status" value="1"/>
</dbReference>
<evidence type="ECO:0000256" key="5">
    <source>
        <dbReference type="PIRSR" id="PIRSR000188-2"/>
    </source>
</evidence>
<name>A0A5E4ZEK7_9BURK</name>
<evidence type="ECO:0000313" key="9">
    <source>
        <dbReference type="Proteomes" id="UP000414233"/>
    </source>
</evidence>
<evidence type="ECO:0000256" key="4">
    <source>
        <dbReference type="PIRSR" id="PIRSR000188-1"/>
    </source>
</evidence>
<gene>
    <name evidence="8" type="ORF">PTE30175_05483</name>
</gene>
<dbReference type="EMBL" id="CABPRZ010000043">
    <property type="protein sequence ID" value="VVE59504.1"/>
    <property type="molecule type" value="Genomic_DNA"/>
</dbReference>
<evidence type="ECO:0000256" key="2">
    <source>
        <dbReference type="ARBA" id="ARBA00023002"/>
    </source>
</evidence>
<feature type="domain" description="Glutamate/phenylalanine/leucine/valine/L-tryptophan dehydrogenase C-terminal" evidence="7">
    <location>
        <begin position="168"/>
        <end position="373"/>
    </location>
</feature>
<keyword evidence="3 5" id="KW-0520">NAD</keyword>
<dbReference type="Gene3D" id="3.40.50.10860">
    <property type="entry name" value="Leucine Dehydrogenase, chain A, domain 1"/>
    <property type="match status" value="1"/>
</dbReference>